<accession>A0A5C3EHR0</accession>
<feature type="compositionally biased region" description="Basic and acidic residues" evidence="1">
    <location>
        <begin position="179"/>
        <end position="188"/>
    </location>
</feature>
<dbReference type="AlphaFoldDB" id="A0A5C3EHR0"/>
<feature type="region of interest" description="Disordered" evidence="1">
    <location>
        <begin position="146"/>
        <end position="209"/>
    </location>
</feature>
<gene>
    <name evidence="2" type="ORF">UTRI_06033</name>
</gene>
<feature type="region of interest" description="Disordered" evidence="1">
    <location>
        <begin position="1"/>
        <end position="41"/>
    </location>
</feature>
<proteinExistence type="predicted"/>
<dbReference type="EMBL" id="OOIN01000031">
    <property type="protein sequence ID" value="SPO30194.1"/>
    <property type="molecule type" value="Genomic_DNA"/>
</dbReference>
<protein>
    <submittedName>
        <fullName evidence="2">Uncharacterized protein</fullName>
    </submittedName>
</protein>
<name>A0A5C3EHR0_9BASI</name>
<evidence type="ECO:0000313" key="3">
    <source>
        <dbReference type="Proteomes" id="UP000324022"/>
    </source>
</evidence>
<keyword evidence="3" id="KW-1185">Reference proteome</keyword>
<reference evidence="2 3" key="1">
    <citation type="submission" date="2018-03" db="EMBL/GenBank/DDBJ databases">
        <authorList>
            <person name="Guldener U."/>
        </authorList>
    </citation>
    <scope>NUCLEOTIDE SEQUENCE [LARGE SCALE GENOMIC DNA]</scope>
    <source>
        <strain evidence="2 3">NBRC100155</strain>
    </source>
</reference>
<feature type="compositionally biased region" description="Basic and acidic residues" evidence="1">
    <location>
        <begin position="158"/>
        <end position="168"/>
    </location>
</feature>
<sequence>MLPQLSGTFHNIPPGSPHFSKIPEGSGTIPKTLTDSSTSTSIVPQASSTFHRLPASSANTQAWQPSRHIPINSIIDTANTQGPGEEDMDQGVAVLPSTKKGPSSPIDPTRKHATDHAKCLIRASRETVPSMLPGQDKGDPGVAVLQHARKRSSSPIDPTRKHANDTAKRGKQAISAHQRPSEPSRHIETIPMQKRKGSVTMAGIQRGTT</sequence>
<dbReference type="Proteomes" id="UP000324022">
    <property type="component" value="Unassembled WGS sequence"/>
</dbReference>
<feature type="compositionally biased region" description="Polar residues" evidence="1">
    <location>
        <begin position="29"/>
        <end position="41"/>
    </location>
</feature>
<evidence type="ECO:0000313" key="2">
    <source>
        <dbReference type="EMBL" id="SPO30194.1"/>
    </source>
</evidence>
<organism evidence="2 3">
    <name type="scientific">Ustilago trichophora</name>
    <dbReference type="NCBI Taxonomy" id="86804"/>
    <lineage>
        <taxon>Eukaryota</taxon>
        <taxon>Fungi</taxon>
        <taxon>Dikarya</taxon>
        <taxon>Basidiomycota</taxon>
        <taxon>Ustilaginomycotina</taxon>
        <taxon>Ustilaginomycetes</taxon>
        <taxon>Ustilaginales</taxon>
        <taxon>Ustilaginaceae</taxon>
        <taxon>Ustilago</taxon>
    </lineage>
</organism>
<evidence type="ECO:0000256" key="1">
    <source>
        <dbReference type="SAM" id="MobiDB-lite"/>
    </source>
</evidence>